<dbReference type="Gene3D" id="1.10.357.10">
    <property type="entry name" value="Tetracycline Repressor, domain 2"/>
    <property type="match status" value="1"/>
</dbReference>
<dbReference type="PRINTS" id="PR00455">
    <property type="entry name" value="HTHTETR"/>
</dbReference>
<evidence type="ECO:0000259" key="5">
    <source>
        <dbReference type="PROSITE" id="PS50977"/>
    </source>
</evidence>
<dbReference type="InterPro" id="IPR001647">
    <property type="entry name" value="HTH_TetR"/>
</dbReference>
<reference evidence="6 7" key="1">
    <citation type="submission" date="2019-11" db="EMBL/GenBank/DDBJ databases">
        <title>Gordonia sp. nov., a novel actinobacterium isolated from mangrove soil in Hainan.</title>
        <authorList>
            <person name="Huang X."/>
            <person name="Xie Y."/>
            <person name="Chu X."/>
            <person name="Xiao K."/>
        </authorList>
    </citation>
    <scope>NUCLEOTIDE SEQUENCE [LARGE SCALE GENOMIC DNA]</scope>
    <source>
        <strain evidence="6 7">HNM0687</strain>
    </source>
</reference>
<dbReference type="SUPFAM" id="SSF46689">
    <property type="entry name" value="Homeodomain-like"/>
    <property type="match status" value="1"/>
</dbReference>
<feature type="domain" description="HTH tetR-type" evidence="5">
    <location>
        <begin position="15"/>
        <end position="75"/>
    </location>
</feature>
<evidence type="ECO:0000256" key="4">
    <source>
        <dbReference type="PROSITE-ProRule" id="PRU00335"/>
    </source>
</evidence>
<feature type="DNA-binding region" description="H-T-H motif" evidence="4">
    <location>
        <begin position="38"/>
        <end position="57"/>
    </location>
</feature>
<dbReference type="AlphaFoldDB" id="A0A6L7GUN7"/>
<dbReference type="EMBL" id="WMBR01000005">
    <property type="protein sequence ID" value="MXP23293.1"/>
    <property type="molecule type" value="Genomic_DNA"/>
</dbReference>
<dbReference type="InterPro" id="IPR009057">
    <property type="entry name" value="Homeodomain-like_sf"/>
</dbReference>
<dbReference type="GO" id="GO:0000976">
    <property type="term" value="F:transcription cis-regulatory region binding"/>
    <property type="evidence" value="ECO:0007669"/>
    <property type="project" value="TreeGrafter"/>
</dbReference>
<evidence type="ECO:0000256" key="1">
    <source>
        <dbReference type="ARBA" id="ARBA00023015"/>
    </source>
</evidence>
<keyword evidence="2 4" id="KW-0238">DNA-binding</keyword>
<organism evidence="6 7">
    <name type="scientific">Gordonia mangrovi</name>
    <dbReference type="NCBI Taxonomy" id="2665643"/>
    <lineage>
        <taxon>Bacteria</taxon>
        <taxon>Bacillati</taxon>
        <taxon>Actinomycetota</taxon>
        <taxon>Actinomycetes</taxon>
        <taxon>Mycobacteriales</taxon>
        <taxon>Gordoniaceae</taxon>
        <taxon>Gordonia</taxon>
    </lineage>
</organism>
<keyword evidence="1" id="KW-0805">Transcription regulation</keyword>
<dbReference type="PANTHER" id="PTHR30055">
    <property type="entry name" value="HTH-TYPE TRANSCRIPTIONAL REGULATOR RUTR"/>
    <property type="match status" value="1"/>
</dbReference>
<dbReference type="PANTHER" id="PTHR30055:SF234">
    <property type="entry name" value="HTH-TYPE TRANSCRIPTIONAL REGULATOR BETI"/>
    <property type="match status" value="1"/>
</dbReference>
<protein>
    <submittedName>
        <fullName evidence="6">TetR family transcriptional regulator</fullName>
    </submittedName>
</protein>
<keyword evidence="7" id="KW-1185">Reference proteome</keyword>
<dbReference type="InterPro" id="IPR036271">
    <property type="entry name" value="Tet_transcr_reg_TetR-rel_C_sf"/>
</dbReference>
<accession>A0A6L7GUN7</accession>
<sequence>MADTRPYATLLAKGEERRQRILDHAARRLARQGWRSTTLAQIAADAGMTAAGLLHHFESKEQLLHAVIDARDHADLEEADLNGDLFVQIRRVAERIQRSPELVGTFTVLLVENLAPDAPLHDRLLQRWYTAVDIVHDVIEHNQRIGTYRAGINARLRAMEIVAFINGVEMSWLLDPEIPLMDIFDEYVRCLEIDFTSGEQA</sequence>
<gene>
    <name evidence="6" type="ORF">GIY30_18310</name>
</gene>
<dbReference type="RefSeq" id="WP_160903478.1">
    <property type="nucleotide sequence ID" value="NZ_CP102850.1"/>
</dbReference>
<evidence type="ECO:0000313" key="7">
    <source>
        <dbReference type="Proteomes" id="UP000475545"/>
    </source>
</evidence>
<dbReference type="Pfam" id="PF00440">
    <property type="entry name" value="TetR_N"/>
    <property type="match status" value="1"/>
</dbReference>
<name>A0A6L7GUN7_9ACTN</name>
<keyword evidence="3" id="KW-0804">Transcription</keyword>
<dbReference type="SUPFAM" id="SSF48498">
    <property type="entry name" value="Tetracyclin repressor-like, C-terminal domain"/>
    <property type="match status" value="1"/>
</dbReference>
<dbReference type="GO" id="GO:0003700">
    <property type="term" value="F:DNA-binding transcription factor activity"/>
    <property type="evidence" value="ECO:0007669"/>
    <property type="project" value="TreeGrafter"/>
</dbReference>
<evidence type="ECO:0000256" key="3">
    <source>
        <dbReference type="ARBA" id="ARBA00023163"/>
    </source>
</evidence>
<dbReference type="Proteomes" id="UP000475545">
    <property type="component" value="Unassembled WGS sequence"/>
</dbReference>
<evidence type="ECO:0000256" key="2">
    <source>
        <dbReference type="ARBA" id="ARBA00023125"/>
    </source>
</evidence>
<comment type="caution">
    <text evidence="6">The sequence shown here is derived from an EMBL/GenBank/DDBJ whole genome shotgun (WGS) entry which is preliminary data.</text>
</comment>
<proteinExistence type="predicted"/>
<evidence type="ECO:0000313" key="6">
    <source>
        <dbReference type="EMBL" id="MXP23293.1"/>
    </source>
</evidence>
<dbReference type="InterPro" id="IPR050109">
    <property type="entry name" value="HTH-type_TetR-like_transc_reg"/>
</dbReference>
<dbReference type="PROSITE" id="PS50977">
    <property type="entry name" value="HTH_TETR_2"/>
    <property type="match status" value="1"/>
</dbReference>